<accession>A0A915L4M0</accession>
<dbReference type="WBParaSite" id="nRc.2.0.1.t45702-RA">
    <property type="protein sequence ID" value="nRc.2.0.1.t45702-RA"/>
    <property type="gene ID" value="nRc.2.0.1.g45702"/>
</dbReference>
<keyword evidence="1" id="KW-1185">Reference proteome</keyword>
<evidence type="ECO:0000313" key="2">
    <source>
        <dbReference type="WBParaSite" id="nRc.2.0.1.t45702-RA"/>
    </source>
</evidence>
<proteinExistence type="predicted"/>
<protein>
    <submittedName>
        <fullName evidence="2">Uncharacterized protein</fullName>
    </submittedName>
</protein>
<name>A0A915L4M0_ROMCU</name>
<evidence type="ECO:0000313" key="1">
    <source>
        <dbReference type="Proteomes" id="UP000887565"/>
    </source>
</evidence>
<reference evidence="2" key="1">
    <citation type="submission" date="2022-11" db="UniProtKB">
        <authorList>
            <consortium name="WormBaseParasite"/>
        </authorList>
    </citation>
    <scope>IDENTIFICATION</scope>
</reference>
<organism evidence="1 2">
    <name type="scientific">Romanomermis culicivorax</name>
    <name type="common">Nematode worm</name>
    <dbReference type="NCBI Taxonomy" id="13658"/>
    <lineage>
        <taxon>Eukaryota</taxon>
        <taxon>Metazoa</taxon>
        <taxon>Ecdysozoa</taxon>
        <taxon>Nematoda</taxon>
        <taxon>Enoplea</taxon>
        <taxon>Dorylaimia</taxon>
        <taxon>Mermithida</taxon>
        <taxon>Mermithoidea</taxon>
        <taxon>Mermithidae</taxon>
        <taxon>Romanomermis</taxon>
    </lineage>
</organism>
<dbReference type="Proteomes" id="UP000887565">
    <property type="component" value="Unplaced"/>
</dbReference>
<dbReference type="AlphaFoldDB" id="A0A915L4M0"/>
<sequence>MTKKYRTKFCSPINRNNPLLIDKNCSNDRVAIFHSTIKLLPISRNDYDRLRKYSKNIGGGGVVVAAVTSENSTKSTWKTVKILLYLLKKIQNLDIFNPKILENYAEN</sequence>